<dbReference type="OrthoDB" id="8795346at2"/>
<keyword evidence="3" id="KW-1185">Reference proteome</keyword>
<organism evidence="2 3">
    <name type="scientific">Snodgrassella communis</name>
    <dbReference type="NCBI Taxonomy" id="2946699"/>
    <lineage>
        <taxon>Bacteria</taxon>
        <taxon>Pseudomonadati</taxon>
        <taxon>Pseudomonadota</taxon>
        <taxon>Betaproteobacteria</taxon>
        <taxon>Neisseriales</taxon>
        <taxon>Neisseriaceae</taxon>
        <taxon>Snodgrassella</taxon>
    </lineage>
</organism>
<dbReference type="GO" id="GO:0016020">
    <property type="term" value="C:membrane"/>
    <property type="evidence" value="ECO:0007669"/>
    <property type="project" value="InterPro"/>
</dbReference>
<dbReference type="GO" id="GO:0016740">
    <property type="term" value="F:transferase activity"/>
    <property type="evidence" value="ECO:0007669"/>
    <property type="project" value="UniProtKB-KW"/>
</dbReference>
<keyword evidence="1" id="KW-0808">Transferase</keyword>
<dbReference type="InterPro" id="IPR036662">
    <property type="entry name" value="PTS_EIIA_man-typ_sf"/>
</dbReference>
<evidence type="ECO:0000313" key="2">
    <source>
        <dbReference type="EMBL" id="KDN14532.1"/>
    </source>
</evidence>
<dbReference type="PANTHER" id="PTHR33799">
    <property type="entry name" value="PTS PERMEASE-RELATED-RELATED"/>
    <property type="match status" value="1"/>
</dbReference>
<accession>A0A066TLW7</accession>
<dbReference type="InterPro" id="IPR051471">
    <property type="entry name" value="Bacterial_PTS_sugar_comp"/>
</dbReference>
<sequence length="134" mass="14590">MIGLMIITHETVGQANMQLIQHIFGSVPDKVSLIGVRSSDSLESKHTEMVEKLSALDYGHGVLILTDIFGATPCNLVCRMIKRDDVILLTGLNAPMLIKALQNFAKADDVHKFAEEVKTAAIAGIMTISNQDEL</sequence>
<dbReference type="GO" id="GO:0009401">
    <property type="term" value="P:phosphoenolpyruvate-dependent sugar phosphotransferase system"/>
    <property type="evidence" value="ECO:0007669"/>
    <property type="project" value="InterPro"/>
</dbReference>
<reference evidence="2 3" key="1">
    <citation type="submission" date="2014-03" db="EMBL/GenBank/DDBJ databases">
        <title>The genomes of two eusocial bee gut symbionts.</title>
        <authorList>
            <person name="Kwong W.K."/>
            <person name="Engel P."/>
            <person name="Koch H."/>
            <person name="Moran N.A."/>
        </authorList>
    </citation>
    <scope>NUCLEOTIDE SEQUENCE [LARGE SCALE GENOMIC DNA]</scope>
    <source>
        <strain evidence="3">wkB29</strain>
    </source>
</reference>
<dbReference type="PANTHER" id="PTHR33799:SF1">
    <property type="entry name" value="PTS SYSTEM MANNOSE-SPECIFIC EIIAB COMPONENT-RELATED"/>
    <property type="match status" value="1"/>
</dbReference>
<dbReference type="EMBL" id="JFZV01000006">
    <property type="protein sequence ID" value="KDN14532.1"/>
    <property type="molecule type" value="Genomic_DNA"/>
</dbReference>
<name>A0A066TLW7_9NEIS</name>
<dbReference type="eggNOG" id="COG2893">
    <property type="taxonomic scope" value="Bacteria"/>
</dbReference>
<dbReference type="RefSeq" id="WP_037407292.1">
    <property type="nucleotide sequence ID" value="NZ_JFZV01000006.1"/>
</dbReference>
<evidence type="ECO:0000313" key="3">
    <source>
        <dbReference type="Proteomes" id="UP000027170"/>
    </source>
</evidence>
<gene>
    <name evidence="2" type="ORF">SALWKB29_1322</name>
</gene>
<dbReference type="SUPFAM" id="SSF53062">
    <property type="entry name" value="PTS system fructose IIA component-like"/>
    <property type="match status" value="1"/>
</dbReference>
<dbReference type="PROSITE" id="PS51096">
    <property type="entry name" value="PTS_EIIA_TYPE_4"/>
    <property type="match status" value="1"/>
</dbReference>
<dbReference type="InterPro" id="IPR004701">
    <property type="entry name" value="PTS_EIIA_man-typ"/>
</dbReference>
<proteinExistence type="predicted"/>
<dbReference type="AlphaFoldDB" id="A0A066TLW7"/>
<dbReference type="Pfam" id="PF03610">
    <property type="entry name" value="EIIA-man"/>
    <property type="match status" value="1"/>
</dbReference>
<evidence type="ECO:0000256" key="1">
    <source>
        <dbReference type="ARBA" id="ARBA00022679"/>
    </source>
</evidence>
<protein>
    <submittedName>
        <fullName evidence="2">PTS system, IIAB component</fullName>
    </submittedName>
</protein>
<comment type="caution">
    <text evidence="2">The sequence shown here is derived from an EMBL/GenBank/DDBJ whole genome shotgun (WGS) entry which is preliminary data.</text>
</comment>
<dbReference type="Proteomes" id="UP000027170">
    <property type="component" value="Unassembled WGS sequence"/>
</dbReference>
<dbReference type="Gene3D" id="3.40.50.510">
    <property type="entry name" value="Phosphotransferase system, mannose-type IIA component"/>
    <property type="match status" value="1"/>
</dbReference>